<evidence type="ECO:0000313" key="1">
    <source>
        <dbReference type="EMBL" id="ADC89335.1"/>
    </source>
</evidence>
<protein>
    <submittedName>
        <fullName evidence="1">Uncharacterized protein</fullName>
    </submittedName>
</protein>
<keyword evidence="2" id="KW-1185">Reference proteome</keyword>
<dbReference type="OrthoDB" id="13436at2"/>
<dbReference type="HOGENOM" id="CLU_899083_0_0_0"/>
<dbReference type="Proteomes" id="UP000002043">
    <property type="component" value="Chromosome"/>
</dbReference>
<gene>
    <name evidence="1" type="ordered locus">Thal_0702</name>
</gene>
<dbReference type="EMBL" id="CP001931">
    <property type="protein sequence ID" value="ADC89335.1"/>
    <property type="molecule type" value="Genomic_DNA"/>
</dbReference>
<evidence type="ECO:0000313" key="2">
    <source>
        <dbReference type="Proteomes" id="UP000002043"/>
    </source>
</evidence>
<dbReference type="STRING" id="638303.Thal_0702"/>
<name>D3SQ98_THEAH</name>
<sequence>MLEIRELDRLLSLFLEVMDDPSKKELLLYLLCYVQIARREGSGTVELDELLSCAYRNFRTSRSFWKDVLVELNLFKIWDLYGNVYKGKDIYKLSESGVYLMTLEGSYAQDISSFGHRVLKYWNIVNRLDGRRSLGETIKACVFAFNEELYQEAALYAELQKERVPQEASFFSLIEELCRASLTKKKEDIHGHLLKSYKLARELGDVYYEVNIRKLREDIQKGIKRLQKNQDPGKIKIEFVWKRNKRSFLSYLWEKITRWYRNWRRREPLRATKPYVSIMKDYVQGVF</sequence>
<dbReference type="eggNOG" id="COG1547">
    <property type="taxonomic scope" value="Bacteria"/>
</dbReference>
<dbReference type="RefSeq" id="WP_012991742.1">
    <property type="nucleotide sequence ID" value="NC_013894.1"/>
</dbReference>
<reference evidence="2" key="1">
    <citation type="journal article" date="2010" name="Stand. Genomic Sci.">
        <title>Complete genome sequence of Thermocrinis albus type strain (HI 11/12T).</title>
        <authorList>
            <person name="Wirth R."/>
            <person name="Sikorski J."/>
            <person name="Brambilla E."/>
            <person name="Misra M."/>
            <person name="Lapidus A."/>
            <person name="Copeland A."/>
            <person name="Nolan M."/>
            <person name="Lucas S."/>
            <person name="Chen F."/>
            <person name="Tice H."/>
            <person name="Cheng J.F."/>
            <person name="Han C."/>
            <person name="Detter J.C."/>
            <person name="Tapia R."/>
            <person name="Bruce D."/>
            <person name="Goodwin L."/>
            <person name="Pitluck S."/>
            <person name="Pati A."/>
            <person name="Anderson I."/>
            <person name="Ivanova N."/>
            <person name="Mavromatis K."/>
            <person name="Mikhailova N."/>
            <person name="Chen A."/>
            <person name="Palaniappan K."/>
            <person name="Bilek Y."/>
            <person name="Hader T."/>
            <person name="Land M."/>
            <person name="Hauser L."/>
            <person name="Chang Y.J."/>
            <person name="Jeffries C.D."/>
            <person name="Tindall B.J."/>
            <person name="Rohde M."/>
            <person name="Goker M."/>
            <person name="Bristow J."/>
            <person name="Eisen J.A."/>
            <person name="Markowitz V."/>
            <person name="Hugenholtz P."/>
            <person name="Kyrpides N.C."/>
            <person name="Klenk H.P."/>
        </authorList>
    </citation>
    <scope>NUCLEOTIDE SEQUENCE [LARGE SCALE GENOMIC DNA]</scope>
    <source>
        <strain evidence="2">DSM 14484 / JCM 11386 / HI 11/12</strain>
    </source>
</reference>
<accession>D3SQ98</accession>
<proteinExistence type="predicted"/>
<dbReference type="AlphaFoldDB" id="D3SQ98"/>
<dbReference type="KEGG" id="tal:Thal_0702"/>
<organism evidence="1 2">
    <name type="scientific">Thermocrinis albus (strain DSM 14484 / JCM 11386 / HI 11/12)</name>
    <dbReference type="NCBI Taxonomy" id="638303"/>
    <lineage>
        <taxon>Bacteria</taxon>
        <taxon>Pseudomonadati</taxon>
        <taxon>Aquificota</taxon>
        <taxon>Aquificia</taxon>
        <taxon>Aquificales</taxon>
        <taxon>Aquificaceae</taxon>
        <taxon>Thermocrinis</taxon>
    </lineage>
</organism>